<name>A0A0A8Z1J4_ARUDO</name>
<dbReference type="EMBL" id="GBRH01264611">
    <property type="protein sequence ID" value="JAD33284.1"/>
    <property type="molecule type" value="Transcribed_RNA"/>
</dbReference>
<reference evidence="1" key="2">
    <citation type="journal article" date="2015" name="Data Brief">
        <title>Shoot transcriptome of the giant reed, Arundo donax.</title>
        <authorList>
            <person name="Barrero R.A."/>
            <person name="Guerrero F.D."/>
            <person name="Moolhuijzen P."/>
            <person name="Goolsby J.A."/>
            <person name="Tidwell J."/>
            <person name="Bellgard S.E."/>
            <person name="Bellgard M.I."/>
        </authorList>
    </citation>
    <scope>NUCLEOTIDE SEQUENCE</scope>
    <source>
        <tissue evidence="1">Shoot tissue taken approximately 20 cm above the soil surface</tissue>
    </source>
</reference>
<dbReference type="AlphaFoldDB" id="A0A0A8Z1J4"/>
<evidence type="ECO:0000313" key="1">
    <source>
        <dbReference type="EMBL" id="JAD33284.1"/>
    </source>
</evidence>
<accession>A0A0A8Z1J4</accession>
<reference evidence="1" key="1">
    <citation type="submission" date="2014-09" db="EMBL/GenBank/DDBJ databases">
        <authorList>
            <person name="Magalhaes I.L.F."/>
            <person name="Oliveira U."/>
            <person name="Santos F.R."/>
            <person name="Vidigal T.H.D.A."/>
            <person name="Brescovit A.D."/>
            <person name="Santos A.J."/>
        </authorList>
    </citation>
    <scope>NUCLEOTIDE SEQUENCE</scope>
    <source>
        <tissue evidence="1">Shoot tissue taken approximately 20 cm above the soil surface</tissue>
    </source>
</reference>
<organism evidence="1">
    <name type="scientific">Arundo donax</name>
    <name type="common">Giant reed</name>
    <name type="synonym">Donax arundinaceus</name>
    <dbReference type="NCBI Taxonomy" id="35708"/>
    <lineage>
        <taxon>Eukaryota</taxon>
        <taxon>Viridiplantae</taxon>
        <taxon>Streptophyta</taxon>
        <taxon>Embryophyta</taxon>
        <taxon>Tracheophyta</taxon>
        <taxon>Spermatophyta</taxon>
        <taxon>Magnoliopsida</taxon>
        <taxon>Liliopsida</taxon>
        <taxon>Poales</taxon>
        <taxon>Poaceae</taxon>
        <taxon>PACMAD clade</taxon>
        <taxon>Arundinoideae</taxon>
        <taxon>Arundineae</taxon>
        <taxon>Arundo</taxon>
    </lineage>
</organism>
<proteinExistence type="predicted"/>
<protein>
    <submittedName>
        <fullName evidence="1">Uncharacterized protein</fullName>
    </submittedName>
</protein>
<sequence length="22" mass="2533">MSSMTMSRDMTNAVVLQMKNAW</sequence>